<gene>
    <name evidence="1" type="ORF">P154DRAFT_572878</name>
</gene>
<proteinExistence type="predicted"/>
<accession>A0A6A5WP38</accession>
<evidence type="ECO:0000313" key="2">
    <source>
        <dbReference type="Proteomes" id="UP000799779"/>
    </source>
</evidence>
<evidence type="ECO:0000313" key="1">
    <source>
        <dbReference type="EMBL" id="KAF2003690.1"/>
    </source>
</evidence>
<name>A0A6A5WP38_9PLEO</name>
<dbReference type="EMBL" id="ML977571">
    <property type="protein sequence ID" value="KAF2003690.1"/>
    <property type="molecule type" value="Genomic_DNA"/>
</dbReference>
<protein>
    <submittedName>
        <fullName evidence="1">Uncharacterized protein</fullName>
    </submittedName>
</protein>
<reference evidence="1" key="1">
    <citation type="journal article" date="2020" name="Stud. Mycol.">
        <title>101 Dothideomycetes genomes: a test case for predicting lifestyles and emergence of pathogens.</title>
        <authorList>
            <person name="Haridas S."/>
            <person name="Albert R."/>
            <person name="Binder M."/>
            <person name="Bloem J."/>
            <person name="Labutti K."/>
            <person name="Salamov A."/>
            <person name="Andreopoulos B."/>
            <person name="Baker S."/>
            <person name="Barry K."/>
            <person name="Bills G."/>
            <person name="Bluhm B."/>
            <person name="Cannon C."/>
            <person name="Castanera R."/>
            <person name="Culley D."/>
            <person name="Daum C."/>
            <person name="Ezra D."/>
            <person name="Gonzalez J."/>
            <person name="Henrissat B."/>
            <person name="Kuo A."/>
            <person name="Liang C."/>
            <person name="Lipzen A."/>
            <person name="Lutzoni F."/>
            <person name="Magnuson J."/>
            <person name="Mondo S."/>
            <person name="Nolan M."/>
            <person name="Ohm R."/>
            <person name="Pangilinan J."/>
            <person name="Park H.-J."/>
            <person name="Ramirez L."/>
            <person name="Alfaro M."/>
            <person name="Sun H."/>
            <person name="Tritt A."/>
            <person name="Yoshinaga Y."/>
            <person name="Zwiers L.-H."/>
            <person name="Turgeon B."/>
            <person name="Goodwin S."/>
            <person name="Spatafora J."/>
            <person name="Crous P."/>
            <person name="Grigoriev I."/>
        </authorList>
    </citation>
    <scope>NUCLEOTIDE SEQUENCE</scope>
    <source>
        <strain evidence="1">CBS 123094</strain>
    </source>
</reference>
<sequence length="202" mass="21334">MSWQCSEESQSLPDEIGARVGESVAACCVVRAARDAGGASETGGRVGASLDAAILTPPSQVRMANGGPVSIWAATRSLSPSLAVSKAVFQEQRGGRNAVVVASGASAMLQLTHAAALGGMHRWLRRRHVHQWPAIPEPSGDTASRATTRPAEAWPRDWQTFGSNAGRTVGFTVRGLANEAGVAGVRWSRLQQATEIYIYRVS</sequence>
<organism evidence="1 2">
    <name type="scientific">Amniculicola lignicola CBS 123094</name>
    <dbReference type="NCBI Taxonomy" id="1392246"/>
    <lineage>
        <taxon>Eukaryota</taxon>
        <taxon>Fungi</taxon>
        <taxon>Dikarya</taxon>
        <taxon>Ascomycota</taxon>
        <taxon>Pezizomycotina</taxon>
        <taxon>Dothideomycetes</taxon>
        <taxon>Pleosporomycetidae</taxon>
        <taxon>Pleosporales</taxon>
        <taxon>Amniculicolaceae</taxon>
        <taxon>Amniculicola</taxon>
    </lineage>
</organism>
<keyword evidence="2" id="KW-1185">Reference proteome</keyword>
<dbReference type="Proteomes" id="UP000799779">
    <property type="component" value="Unassembled WGS sequence"/>
</dbReference>
<dbReference type="AlphaFoldDB" id="A0A6A5WP38"/>